<comment type="caution">
    <text evidence="1">The sequence shown here is derived from an EMBL/GenBank/DDBJ whole genome shotgun (WGS) entry which is preliminary data.</text>
</comment>
<accession>A0ACB8KJN9</accession>
<evidence type="ECO:0000313" key="2">
    <source>
        <dbReference type="Proteomes" id="UP000829398"/>
    </source>
</evidence>
<organism evidence="1 2">
    <name type="scientific">Citrus sinensis</name>
    <name type="common">Sweet orange</name>
    <name type="synonym">Citrus aurantium var. sinensis</name>
    <dbReference type="NCBI Taxonomy" id="2711"/>
    <lineage>
        <taxon>Eukaryota</taxon>
        <taxon>Viridiplantae</taxon>
        <taxon>Streptophyta</taxon>
        <taxon>Embryophyta</taxon>
        <taxon>Tracheophyta</taxon>
        <taxon>Spermatophyta</taxon>
        <taxon>Magnoliopsida</taxon>
        <taxon>eudicotyledons</taxon>
        <taxon>Gunneridae</taxon>
        <taxon>Pentapetalae</taxon>
        <taxon>rosids</taxon>
        <taxon>malvids</taxon>
        <taxon>Sapindales</taxon>
        <taxon>Rutaceae</taxon>
        <taxon>Aurantioideae</taxon>
        <taxon>Citrus</taxon>
    </lineage>
</organism>
<dbReference type="Proteomes" id="UP000829398">
    <property type="component" value="Chromosome 5"/>
</dbReference>
<reference evidence="2" key="1">
    <citation type="journal article" date="2023" name="Hortic. Res.">
        <title>A chromosome-level phased genome enabling allele-level studies in sweet orange: a case study on citrus Huanglongbing tolerance.</title>
        <authorList>
            <person name="Wu B."/>
            <person name="Yu Q."/>
            <person name="Deng Z."/>
            <person name="Duan Y."/>
            <person name="Luo F."/>
            <person name="Gmitter F. Jr."/>
        </authorList>
    </citation>
    <scope>NUCLEOTIDE SEQUENCE [LARGE SCALE GENOMIC DNA]</scope>
    <source>
        <strain evidence="2">cv. Valencia</strain>
    </source>
</reference>
<gene>
    <name evidence="1" type="ORF">KPL71_015515</name>
</gene>
<dbReference type="EMBL" id="CM039174">
    <property type="protein sequence ID" value="KAH9754647.1"/>
    <property type="molecule type" value="Genomic_DNA"/>
</dbReference>
<keyword evidence="2" id="KW-1185">Reference proteome</keyword>
<proteinExistence type="predicted"/>
<sequence>MEIVTSLSLITFEKLKNDVDKLKNARDSVQYKVDDSKIKGDGIQQHVEEWLISVDEVISEVRKLTEVEEKSNNQCFNGLCPNLKTHYQLIKKAEREVNAIVGLHEKRKFDSVSFRTIPEEIWLKSTEGFIHFESRKSTLKEILGSLSNHNFNMIGVYGMGGIGKTMLVKEVAGQAKGNNLFEKVISAQAVGIPLADDNSRCKVLLTARSLDVLSCKMDCQHNSFIDILNKKEAWSLFKKMAGDCIENSELKSVATDIVKECAGLPIAIVPVAKALKNKSLYEWRNALRQLQRPFLISFSGTQAVAYSTVELSYNHLEGRELKETLLLIGYSFICCVEDLLCYGMGLALFQNINTLEEARDRALTLVDKLKNPCLLLDGVTSEWFAMHDVVRDVAISIVLMRDSGSPRSTTRISARSTSPRPGGLLVMLLLQMSLHKQTSQSMPVVPPAQTLRRSNGMGLQLLRYGQTWDLACYATVQGKAWLSWLCETLRVTPRFWGKRGCHGSVRSCVLRHGSGESVAVVPRFSCWRARLANCRRPGLLAS</sequence>
<name>A0ACB8KJN9_CITSI</name>
<evidence type="ECO:0000313" key="1">
    <source>
        <dbReference type="EMBL" id="KAH9754647.1"/>
    </source>
</evidence>
<protein>
    <submittedName>
        <fullName evidence="1">Nb-arc domain-containing protein</fullName>
    </submittedName>
</protein>